<accession>A0A7I8DEK6</accession>
<dbReference type="CDD" id="cd16416">
    <property type="entry name" value="HAD_BsYqeG-like"/>
    <property type="match status" value="1"/>
</dbReference>
<dbReference type="InterPro" id="IPR010021">
    <property type="entry name" value="PGPP1/Gep4"/>
</dbReference>
<dbReference type="InterPro" id="IPR006439">
    <property type="entry name" value="HAD-SF_hydro_IA"/>
</dbReference>
<organism evidence="1 2">
    <name type="scientific">Effusibacillus dendaii</name>
    <dbReference type="NCBI Taxonomy" id="2743772"/>
    <lineage>
        <taxon>Bacteria</taxon>
        <taxon>Bacillati</taxon>
        <taxon>Bacillota</taxon>
        <taxon>Bacilli</taxon>
        <taxon>Bacillales</taxon>
        <taxon>Alicyclobacillaceae</taxon>
        <taxon>Effusibacillus</taxon>
    </lineage>
</organism>
<evidence type="ECO:0000313" key="2">
    <source>
        <dbReference type="Proteomes" id="UP000593802"/>
    </source>
</evidence>
<gene>
    <name evidence="1" type="ORF">skT53_35390</name>
</gene>
<dbReference type="NCBIfam" id="TIGR01662">
    <property type="entry name" value="HAD-SF-IIIA"/>
    <property type="match status" value="1"/>
</dbReference>
<dbReference type="NCBIfam" id="TIGR01668">
    <property type="entry name" value="YqeG_hyp_ppase"/>
    <property type="match status" value="1"/>
</dbReference>
<dbReference type="InterPro" id="IPR036412">
    <property type="entry name" value="HAD-like_sf"/>
</dbReference>
<dbReference type="AlphaFoldDB" id="A0A7I8DEK6"/>
<dbReference type="InterPro" id="IPR006549">
    <property type="entry name" value="HAD-SF_hydro_IIIA"/>
</dbReference>
<evidence type="ECO:0008006" key="3">
    <source>
        <dbReference type="Google" id="ProtNLM"/>
    </source>
</evidence>
<dbReference type="PANTHER" id="PTHR19288">
    <property type="entry name" value="4-NITROPHENYLPHOSPHATASE-RELATED"/>
    <property type="match status" value="1"/>
</dbReference>
<dbReference type="Proteomes" id="UP000593802">
    <property type="component" value="Chromosome"/>
</dbReference>
<dbReference type="InterPro" id="IPR023214">
    <property type="entry name" value="HAD_sf"/>
</dbReference>
<evidence type="ECO:0000313" key="1">
    <source>
        <dbReference type="EMBL" id="BCJ88554.1"/>
    </source>
</evidence>
<keyword evidence="2" id="KW-1185">Reference proteome</keyword>
<dbReference type="NCBIfam" id="TIGR01509">
    <property type="entry name" value="HAD-SF-IA-v3"/>
    <property type="match status" value="1"/>
</dbReference>
<dbReference type="SUPFAM" id="SSF56784">
    <property type="entry name" value="HAD-like"/>
    <property type="match status" value="1"/>
</dbReference>
<dbReference type="KEGG" id="eff:skT53_35390"/>
<dbReference type="Pfam" id="PF00702">
    <property type="entry name" value="Hydrolase"/>
    <property type="match status" value="1"/>
</dbReference>
<dbReference type="NCBIfam" id="TIGR01549">
    <property type="entry name" value="HAD-SF-IA-v1"/>
    <property type="match status" value="1"/>
</dbReference>
<reference evidence="1 2" key="1">
    <citation type="submission" date="2020-08" db="EMBL/GenBank/DDBJ databases">
        <title>Complete Genome Sequence of Effusibacillus dendaii Strain skT53, Isolated from Farmland soil.</title>
        <authorList>
            <person name="Konishi T."/>
            <person name="Kawasaki H."/>
        </authorList>
    </citation>
    <scope>NUCLEOTIDE SEQUENCE [LARGE SCALE GENOMIC DNA]</scope>
    <source>
        <strain evidence="2">skT53</strain>
    </source>
</reference>
<proteinExistence type="predicted"/>
<name>A0A7I8DEK6_9BACL</name>
<dbReference type="PANTHER" id="PTHR19288:SF25">
    <property type="entry name" value="PHOSPHATIDYLGLYCEROPHOSPHATASE GEP4, MITOCHONDRIAL"/>
    <property type="match status" value="1"/>
</dbReference>
<protein>
    <recommendedName>
        <fullName evidence="3">YqeG family HAD IIIA-type phosphatase</fullName>
    </recommendedName>
</protein>
<dbReference type="GO" id="GO:0005737">
    <property type="term" value="C:cytoplasm"/>
    <property type="evidence" value="ECO:0007669"/>
    <property type="project" value="TreeGrafter"/>
</dbReference>
<dbReference type="Gene3D" id="3.40.50.1000">
    <property type="entry name" value="HAD superfamily/HAD-like"/>
    <property type="match status" value="1"/>
</dbReference>
<dbReference type="GO" id="GO:0008962">
    <property type="term" value="F:phosphatidylglycerophosphatase activity"/>
    <property type="evidence" value="ECO:0007669"/>
    <property type="project" value="InterPro"/>
</dbReference>
<dbReference type="EMBL" id="AP023366">
    <property type="protein sequence ID" value="BCJ88554.1"/>
    <property type="molecule type" value="Genomic_DNA"/>
</dbReference>
<sequence length="171" mass="19486">MFRQLIPSLYVKSIYDIDLDALQAQKIKGILTDLDNTLVAWNSPEVSPELANWLAELKRRGMKVCIVSNNKQPRVEGFARQLGLPSIFSAKKPIRKAFRQAMRLIGTQPHETVVIGDQIFTDVLGGNRMGLYTILVIPLAEKEFIGTKLLRAMERFVLKDLHRRGMVPWKN</sequence>